<organism evidence="2 3">
    <name type="scientific">Periconia digitata</name>
    <dbReference type="NCBI Taxonomy" id="1303443"/>
    <lineage>
        <taxon>Eukaryota</taxon>
        <taxon>Fungi</taxon>
        <taxon>Dikarya</taxon>
        <taxon>Ascomycota</taxon>
        <taxon>Pezizomycotina</taxon>
        <taxon>Dothideomycetes</taxon>
        <taxon>Pleosporomycetidae</taxon>
        <taxon>Pleosporales</taxon>
        <taxon>Massarineae</taxon>
        <taxon>Periconiaceae</taxon>
        <taxon>Periconia</taxon>
    </lineage>
</organism>
<keyword evidence="1" id="KW-0472">Membrane</keyword>
<dbReference type="AlphaFoldDB" id="A0A9W4US36"/>
<keyword evidence="1" id="KW-1133">Transmembrane helix</keyword>
<reference evidence="2" key="1">
    <citation type="submission" date="2023-01" db="EMBL/GenBank/DDBJ databases">
        <authorList>
            <person name="Van Ghelder C."/>
            <person name="Rancurel C."/>
        </authorList>
    </citation>
    <scope>NUCLEOTIDE SEQUENCE</scope>
    <source>
        <strain evidence="2">CNCM I-4278</strain>
    </source>
</reference>
<feature type="transmembrane region" description="Helical" evidence="1">
    <location>
        <begin position="21"/>
        <end position="40"/>
    </location>
</feature>
<dbReference type="Proteomes" id="UP001152607">
    <property type="component" value="Unassembled WGS sequence"/>
</dbReference>
<evidence type="ECO:0000313" key="2">
    <source>
        <dbReference type="EMBL" id="CAI6340439.1"/>
    </source>
</evidence>
<sequence length="64" mass="7254">MSPQSWREILDFCFGNSGRELISLCISCILFFTFLPGRPYTDVRFVDTMDGGRGISSLERCKAL</sequence>
<evidence type="ECO:0000313" key="3">
    <source>
        <dbReference type="Proteomes" id="UP001152607"/>
    </source>
</evidence>
<evidence type="ECO:0000256" key="1">
    <source>
        <dbReference type="SAM" id="Phobius"/>
    </source>
</evidence>
<protein>
    <submittedName>
        <fullName evidence="2">Uncharacterized protein</fullName>
    </submittedName>
</protein>
<name>A0A9W4US36_9PLEO</name>
<proteinExistence type="predicted"/>
<gene>
    <name evidence="2" type="ORF">PDIGIT_LOCUS13615</name>
</gene>
<dbReference type="EMBL" id="CAOQHR010000010">
    <property type="protein sequence ID" value="CAI6340439.1"/>
    <property type="molecule type" value="Genomic_DNA"/>
</dbReference>
<keyword evidence="3" id="KW-1185">Reference proteome</keyword>
<comment type="caution">
    <text evidence="2">The sequence shown here is derived from an EMBL/GenBank/DDBJ whole genome shotgun (WGS) entry which is preliminary data.</text>
</comment>
<accession>A0A9W4US36</accession>
<keyword evidence="1" id="KW-0812">Transmembrane</keyword>